<dbReference type="PANTHER" id="PTHR42798">
    <property type="entry name" value="LIPOPROTEIN-RELEASING SYSTEM ATP-BINDING PROTEIN LOLD"/>
    <property type="match status" value="1"/>
</dbReference>
<keyword evidence="4 6" id="KW-0067">ATP-binding</keyword>
<dbReference type="PROSITE" id="PS50893">
    <property type="entry name" value="ABC_TRANSPORTER_2"/>
    <property type="match status" value="1"/>
</dbReference>
<dbReference type="OrthoDB" id="9802264at2"/>
<dbReference type="SUPFAM" id="SSF52540">
    <property type="entry name" value="P-loop containing nucleoside triphosphate hydrolases"/>
    <property type="match status" value="1"/>
</dbReference>
<protein>
    <submittedName>
        <fullName evidence="6">ABC transporter, ATP-binding protein</fullName>
    </submittedName>
</protein>
<dbReference type="PANTHER" id="PTHR42798:SF2">
    <property type="entry name" value="ABC TRANSPORTER ATP-BINDING PROTEIN MG467-RELATED"/>
    <property type="match status" value="1"/>
</dbReference>
<keyword evidence="2" id="KW-0813">Transport</keyword>
<dbReference type="FunFam" id="3.40.50.300:FF:000032">
    <property type="entry name" value="Export ABC transporter ATP-binding protein"/>
    <property type="match status" value="1"/>
</dbReference>
<dbReference type="InterPro" id="IPR003593">
    <property type="entry name" value="AAA+_ATPase"/>
</dbReference>
<keyword evidence="7" id="KW-1185">Reference proteome</keyword>
<dbReference type="Pfam" id="PF00005">
    <property type="entry name" value="ABC_tran"/>
    <property type="match status" value="1"/>
</dbReference>
<dbReference type="KEGG" id="arf:AR1Y2_1858"/>
<dbReference type="CDD" id="cd03255">
    <property type="entry name" value="ABC_MJ0796_LolCDE_FtsE"/>
    <property type="match status" value="1"/>
</dbReference>
<accession>A0A4P8IC76</accession>
<dbReference type="InterPro" id="IPR003439">
    <property type="entry name" value="ABC_transporter-like_ATP-bd"/>
</dbReference>
<dbReference type="AlphaFoldDB" id="A0A4P8IC76"/>
<dbReference type="RefSeq" id="WP_137328715.1">
    <property type="nucleotide sequence ID" value="NZ_CP040058.1"/>
</dbReference>
<evidence type="ECO:0000256" key="4">
    <source>
        <dbReference type="ARBA" id="ARBA00022840"/>
    </source>
</evidence>
<evidence type="ECO:0000259" key="5">
    <source>
        <dbReference type="PROSITE" id="PS50893"/>
    </source>
</evidence>
<dbReference type="GO" id="GO:0098796">
    <property type="term" value="C:membrane protein complex"/>
    <property type="evidence" value="ECO:0007669"/>
    <property type="project" value="UniProtKB-ARBA"/>
</dbReference>
<dbReference type="GO" id="GO:0005524">
    <property type="term" value="F:ATP binding"/>
    <property type="evidence" value="ECO:0007669"/>
    <property type="project" value="UniProtKB-KW"/>
</dbReference>
<comment type="similarity">
    <text evidence="1">Belongs to the ABC transporter superfamily.</text>
</comment>
<evidence type="ECO:0000256" key="2">
    <source>
        <dbReference type="ARBA" id="ARBA00022448"/>
    </source>
</evidence>
<dbReference type="GO" id="GO:0022857">
    <property type="term" value="F:transmembrane transporter activity"/>
    <property type="evidence" value="ECO:0007669"/>
    <property type="project" value="UniProtKB-ARBA"/>
</dbReference>
<dbReference type="Gene3D" id="3.40.50.300">
    <property type="entry name" value="P-loop containing nucleotide triphosphate hydrolases"/>
    <property type="match status" value="1"/>
</dbReference>
<gene>
    <name evidence="6" type="ORF">AR1Y2_1858</name>
</gene>
<dbReference type="InterPro" id="IPR027417">
    <property type="entry name" value="P-loop_NTPase"/>
</dbReference>
<evidence type="ECO:0000313" key="6">
    <source>
        <dbReference type="EMBL" id="QCP35312.1"/>
    </source>
</evidence>
<evidence type="ECO:0000256" key="3">
    <source>
        <dbReference type="ARBA" id="ARBA00022741"/>
    </source>
</evidence>
<evidence type="ECO:0000313" key="7">
    <source>
        <dbReference type="Proteomes" id="UP000298653"/>
    </source>
</evidence>
<dbReference type="Proteomes" id="UP000298653">
    <property type="component" value="Chromosome"/>
</dbReference>
<evidence type="ECO:0000256" key="1">
    <source>
        <dbReference type="ARBA" id="ARBA00005417"/>
    </source>
</evidence>
<feature type="domain" description="ABC transporter" evidence="5">
    <location>
        <begin position="4"/>
        <end position="231"/>
    </location>
</feature>
<dbReference type="InterPro" id="IPR017871">
    <property type="entry name" value="ABC_transporter-like_CS"/>
</dbReference>
<reference evidence="6 7" key="1">
    <citation type="submission" date="2019-05" db="EMBL/GenBank/DDBJ databases">
        <title>Complete genome sequencing of Anaerostipes rhamnosivorans.</title>
        <authorList>
            <person name="Bui T.P.N."/>
            <person name="de Vos W.M."/>
        </authorList>
    </citation>
    <scope>NUCLEOTIDE SEQUENCE [LARGE SCALE GENOMIC DNA]</scope>
    <source>
        <strain evidence="6 7">1y2</strain>
    </source>
</reference>
<dbReference type="GO" id="GO:0016887">
    <property type="term" value="F:ATP hydrolysis activity"/>
    <property type="evidence" value="ECO:0007669"/>
    <property type="project" value="InterPro"/>
</dbReference>
<keyword evidence="3" id="KW-0547">Nucleotide-binding</keyword>
<dbReference type="InterPro" id="IPR017911">
    <property type="entry name" value="MacB-like_ATP-bd"/>
</dbReference>
<dbReference type="EMBL" id="CP040058">
    <property type="protein sequence ID" value="QCP35312.1"/>
    <property type="molecule type" value="Genomic_DNA"/>
</dbReference>
<dbReference type="PROSITE" id="PS00211">
    <property type="entry name" value="ABC_TRANSPORTER_1"/>
    <property type="match status" value="1"/>
</dbReference>
<sequence>MKQLEFGHVNKIYHTGTRETYALKDVSFSVRQGEFTVILGPSGAGKSTILNILGGIDTADGGTVIVSGQDITGLGERELSRYRAEKVGFVFQFYNLIPTLTVSENVALMGELKKGSIPAKEALDRVGLRGHEHKFPDQLSGGEQQRVSIARAIAKNPEILLCDEPTGALDSETGCLVLEQLWRLCREDKKTTLIVTHNAGIAQAADKVIYVKNGEITDIRINPSPLKISEVEW</sequence>
<name>A0A4P8IC76_9FIRM</name>
<organism evidence="6 7">
    <name type="scientific">Anaerostipes rhamnosivorans</name>
    <dbReference type="NCBI Taxonomy" id="1229621"/>
    <lineage>
        <taxon>Bacteria</taxon>
        <taxon>Bacillati</taxon>
        <taxon>Bacillota</taxon>
        <taxon>Clostridia</taxon>
        <taxon>Lachnospirales</taxon>
        <taxon>Lachnospiraceae</taxon>
        <taxon>Anaerostipes</taxon>
    </lineage>
</organism>
<dbReference type="SMART" id="SM00382">
    <property type="entry name" value="AAA"/>
    <property type="match status" value="1"/>
</dbReference>
<proteinExistence type="inferred from homology"/>